<keyword evidence="9" id="KW-1185">Reference proteome</keyword>
<dbReference type="AlphaFoldDB" id="A0A0U1NVW5"/>
<dbReference type="Pfam" id="PF07690">
    <property type="entry name" value="MFS_1"/>
    <property type="match status" value="1"/>
</dbReference>
<feature type="transmembrane region" description="Helical" evidence="6">
    <location>
        <begin position="87"/>
        <end position="105"/>
    </location>
</feature>
<dbReference type="InterPro" id="IPR020846">
    <property type="entry name" value="MFS_dom"/>
</dbReference>
<feature type="transmembrane region" description="Helical" evidence="6">
    <location>
        <begin position="354"/>
        <end position="372"/>
    </location>
</feature>
<feature type="transmembrane region" description="Helical" evidence="6">
    <location>
        <begin position="433"/>
        <end position="455"/>
    </location>
</feature>
<keyword evidence="5 6" id="KW-0472">Membrane</keyword>
<dbReference type="RefSeq" id="WP_090633947.1">
    <property type="nucleotide sequence ID" value="NZ_CVRB01000002.1"/>
</dbReference>
<evidence type="ECO:0000259" key="7">
    <source>
        <dbReference type="PROSITE" id="PS50850"/>
    </source>
</evidence>
<dbReference type="PROSITE" id="PS50850">
    <property type="entry name" value="MFS"/>
    <property type="match status" value="1"/>
</dbReference>
<feature type="domain" description="Major facilitator superfamily (MFS) profile" evidence="7">
    <location>
        <begin position="21"/>
        <end position="460"/>
    </location>
</feature>
<dbReference type="GO" id="GO:0005886">
    <property type="term" value="C:plasma membrane"/>
    <property type="evidence" value="ECO:0007669"/>
    <property type="project" value="UniProtKB-SubCell"/>
</dbReference>
<dbReference type="InterPro" id="IPR036259">
    <property type="entry name" value="MFS_trans_sf"/>
</dbReference>
<name>A0A0U1NVW5_9BACI</name>
<evidence type="ECO:0000256" key="6">
    <source>
        <dbReference type="SAM" id="Phobius"/>
    </source>
</evidence>
<evidence type="ECO:0000256" key="4">
    <source>
        <dbReference type="ARBA" id="ARBA00022989"/>
    </source>
</evidence>
<protein>
    <submittedName>
        <fullName evidence="8">Metal-tetracycline/H+ antiporter</fullName>
    </submittedName>
</protein>
<feature type="transmembrane region" description="Helical" evidence="6">
    <location>
        <begin position="267"/>
        <end position="288"/>
    </location>
</feature>
<dbReference type="InterPro" id="IPR011701">
    <property type="entry name" value="MFS"/>
</dbReference>
<evidence type="ECO:0000256" key="2">
    <source>
        <dbReference type="ARBA" id="ARBA00022448"/>
    </source>
</evidence>
<organism evidence="8 9">
    <name type="scientific">Neobacillus massiliamazoniensis</name>
    <dbReference type="NCBI Taxonomy" id="1499688"/>
    <lineage>
        <taxon>Bacteria</taxon>
        <taxon>Bacillati</taxon>
        <taxon>Bacillota</taxon>
        <taxon>Bacilli</taxon>
        <taxon>Bacillales</taxon>
        <taxon>Bacillaceae</taxon>
        <taxon>Neobacillus</taxon>
    </lineage>
</organism>
<feature type="transmembrane region" description="Helical" evidence="6">
    <location>
        <begin position="111"/>
        <end position="134"/>
    </location>
</feature>
<evidence type="ECO:0000313" key="9">
    <source>
        <dbReference type="Proteomes" id="UP000199087"/>
    </source>
</evidence>
<reference evidence="9" key="1">
    <citation type="submission" date="2015-05" db="EMBL/GenBank/DDBJ databases">
        <authorList>
            <person name="Urmite Genomes"/>
        </authorList>
    </citation>
    <scope>NUCLEOTIDE SEQUENCE [LARGE SCALE GENOMIC DNA]</scope>
    <source>
        <strain evidence="9">LF1</strain>
    </source>
</reference>
<feature type="transmembrane region" description="Helical" evidence="6">
    <location>
        <begin position="330"/>
        <end position="348"/>
    </location>
</feature>
<feature type="transmembrane region" description="Helical" evidence="6">
    <location>
        <begin position="171"/>
        <end position="192"/>
    </location>
</feature>
<sequence>MSTINADASMMKAQEYSAKKAVPVILLLFLLCLVIDNSFKIVSVDMAKDFHISATVVSWQATLAGLVVGIGAVVYAALADSISIRKLFAVGIILICVGSVMGYIFQHSFLLVVISRIIQTAGLASAETLYVIFVTKHLPANEQRKFLGLSTSSFALSQLIGALTGGFVSTYFHWTTLFLLPLVTLFTLPFILKYLPKEEGKNSNIDVLGLFLVGSIAASLILYITNFNWIYLLLFIVATILFLAYISKNSKAFIGISFFQNKRFISLLGVAFVIYSVQLAYIFLFPFLIEKIYGLQLDTVSLLLIPGYIAATIVGALSGKIAKVLGNKQCITIAMSLIIVSLLLGGFFVKTSVVVFVISMILFSSSFAFMYAPLLDSCICTIEKEKTGTAIGFYNLTLNIAMSIGVAYTAAMMDHPAMRKNFLGIISNVDASVFSNILFVLVLITLFSLSLYWGLVGRKETK</sequence>
<feature type="transmembrane region" description="Helical" evidence="6">
    <location>
        <begin position="59"/>
        <end position="78"/>
    </location>
</feature>
<keyword evidence="4 6" id="KW-1133">Transmembrane helix</keyword>
<gene>
    <name evidence="8" type="primary">tetB</name>
    <name evidence="8" type="ORF">BN000_02092</name>
</gene>
<accession>A0A0U1NVW5</accession>
<proteinExistence type="predicted"/>
<feature type="transmembrane region" description="Helical" evidence="6">
    <location>
        <begin position="393"/>
        <end position="413"/>
    </location>
</feature>
<evidence type="ECO:0000256" key="5">
    <source>
        <dbReference type="ARBA" id="ARBA00023136"/>
    </source>
</evidence>
<keyword evidence="3 6" id="KW-0812">Transmembrane</keyword>
<dbReference type="PANTHER" id="PTHR42718">
    <property type="entry name" value="MAJOR FACILITATOR SUPERFAMILY MULTIDRUG TRANSPORTER MFSC"/>
    <property type="match status" value="1"/>
</dbReference>
<evidence type="ECO:0000256" key="1">
    <source>
        <dbReference type="ARBA" id="ARBA00004651"/>
    </source>
</evidence>
<dbReference type="PANTHER" id="PTHR42718:SF9">
    <property type="entry name" value="MAJOR FACILITATOR SUPERFAMILY MULTIDRUG TRANSPORTER MFSC"/>
    <property type="match status" value="1"/>
</dbReference>
<dbReference type="SUPFAM" id="SSF103473">
    <property type="entry name" value="MFS general substrate transporter"/>
    <property type="match status" value="1"/>
</dbReference>
<dbReference type="STRING" id="1499688.BN000_02092"/>
<feature type="transmembrane region" description="Helical" evidence="6">
    <location>
        <begin position="204"/>
        <end position="223"/>
    </location>
</feature>
<dbReference type="PRINTS" id="PR01036">
    <property type="entry name" value="TCRTETB"/>
</dbReference>
<dbReference type="Gene3D" id="1.20.1250.20">
    <property type="entry name" value="MFS general substrate transporter like domains"/>
    <property type="match status" value="2"/>
</dbReference>
<dbReference type="EMBL" id="CVRB01000002">
    <property type="protein sequence ID" value="CRK82171.1"/>
    <property type="molecule type" value="Genomic_DNA"/>
</dbReference>
<feature type="transmembrane region" description="Helical" evidence="6">
    <location>
        <begin position="300"/>
        <end position="318"/>
    </location>
</feature>
<feature type="transmembrane region" description="Helical" evidence="6">
    <location>
        <begin position="21"/>
        <end position="39"/>
    </location>
</feature>
<dbReference type="OrthoDB" id="2081604at2"/>
<dbReference type="Proteomes" id="UP000199087">
    <property type="component" value="Unassembled WGS sequence"/>
</dbReference>
<comment type="subcellular location">
    <subcellularLocation>
        <location evidence="1">Cell membrane</location>
        <topology evidence="1">Multi-pass membrane protein</topology>
    </subcellularLocation>
</comment>
<evidence type="ECO:0000256" key="3">
    <source>
        <dbReference type="ARBA" id="ARBA00022692"/>
    </source>
</evidence>
<keyword evidence="2" id="KW-0813">Transport</keyword>
<feature type="transmembrane region" description="Helical" evidence="6">
    <location>
        <begin position="229"/>
        <end position="246"/>
    </location>
</feature>
<feature type="transmembrane region" description="Helical" evidence="6">
    <location>
        <begin position="146"/>
        <end position="165"/>
    </location>
</feature>
<evidence type="ECO:0000313" key="8">
    <source>
        <dbReference type="EMBL" id="CRK82171.1"/>
    </source>
</evidence>
<dbReference type="GO" id="GO:0022857">
    <property type="term" value="F:transmembrane transporter activity"/>
    <property type="evidence" value="ECO:0007669"/>
    <property type="project" value="InterPro"/>
</dbReference>